<dbReference type="Proteomes" id="UP000225706">
    <property type="component" value="Unassembled WGS sequence"/>
</dbReference>
<dbReference type="GO" id="GO:0055037">
    <property type="term" value="C:recycling endosome"/>
    <property type="evidence" value="ECO:0007669"/>
    <property type="project" value="TreeGrafter"/>
</dbReference>
<keyword evidence="5" id="KW-1185">Reference proteome</keyword>
<evidence type="ECO:0000313" key="5">
    <source>
        <dbReference type="Proteomes" id="UP000225706"/>
    </source>
</evidence>
<dbReference type="PANTHER" id="PTHR11485:SF29">
    <property type="entry name" value="TRANSFERRIN 2"/>
    <property type="match status" value="1"/>
</dbReference>
<dbReference type="EMBL" id="LSMT01000035">
    <property type="protein sequence ID" value="PFX31444.1"/>
    <property type="molecule type" value="Genomic_DNA"/>
</dbReference>
<protein>
    <submittedName>
        <fullName evidence="4">Melanotransferrin</fullName>
    </submittedName>
</protein>
<gene>
    <name evidence="4" type="primary">MFI2</name>
    <name evidence="4" type="ORF">AWC38_SpisGene3692</name>
</gene>
<dbReference type="PROSITE" id="PS00206">
    <property type="entry name" value="TRANSFERRIN_LIKE_2"/>
    <property type="match status" value="1"/>
</dbReference>
<feature type="signal peptide" evidence="2">
    <location>
        <begin position="1"/>
        <end position="20"/>
    </location>
</feature>
<feature type="chain" id="PRO_5011998900" evidence="2">
    <location>
        <begin position="21"/>
        <end position="289"/>
    </location>
</feature>
<dbReference type="GO" id="GO:0005886">
    <property type="term" value="C:plasma membrane"/>
    <property type="evidence" value="ECO:0007669"/>
    <property type="project" value="TreeGrafter"/>
</dbReference>
<dbReference type="PROSITE" id="PS51408">
    <property type="entry name" value="TRANSFERRIN_LIKE_4"/>
    <property type="match status" value="1"/>
</dbReference>
<dbReference type="CDD" id="cd13529">
    <property type="entry name" value="PBP2_transferrin"/>
    <property type="match status" value="1"/>
</dbReference>
<proteinExistence type="predicted"/>
<dbReference type="PROSITE" id="PS00207">
    <property type="entry name" value="TRANSFERRIN_LIKE_3"/>
    <property type="match status" value="1"/>
</dbReference>
<dbReference type="InterPro" id="IPR001156">
    <property type="entry name" value="Transferrin-like_dom"/>
</dbReference>
<sequence length="289" mass="31928">MLGPLTFLSALVFVLGHGHATHMRWCTIKDQEQKKCQDFEKVLMNISSEHNMTLEPKCVQGSNAIDCMEKIKNGEADLITLDGGEIYVAGKNYDMTPVVAESYGEPKYMTQDSTCNPYVSAGNYFAKSCVPRVKEAKIDTTGKNPRNLCELCPMECDKDGEYSGYSGAFKCLVNDVGEVAFVKHTTVASEPNAKADDYMYLCYNGNNGEIGQHVRCNLAKVPAHAVMTKKGHSNKATYINILLKASMNYGNDAGDGFRMFDSSKYANGKDLLFKDSTEKLVDVSDQSYE</sequence>
<dbReference type="OrthoDB" id="9981115at2759"/>
<reference evidence="5" key="1">
    <citation type="journal article" date="2017" name="bioRxiv">
        <title>Comparative analysis of the genomes of Stylophora pistillata and Acropora digitifera provides evidence for extensive differences between species of corals.</title>
        <authorList>
            <person name="Voolstra C.R."/>
            <person name="Li Y."/>
            <person name="Liew Y.J."/>
            <person name="Baumgarten S."/>
            <person name="Zoccola D."/>
            <person name="Flot J.-F."/>
            <person name="Tambutte S."/>
            <person name="Allemand D."/>
            <person name="Aranda M."/>
        </authorList>
    </citation>
    <scope>NUCLEOTIDE SEQUENCE [LARGE SCALE GENOMIC DNA]</scope>
</reference>
<dbReference type="InterPro" id="IPR018195">
    <property type="entry name" value="Transferrin_Fe_BS"/>
</dbReference>
<accession>A0A2B4SL84</accession>
<dbReference type="SMART" id="SM00094">
    <property type="entry name" value="TR_FER"/>
    <property type="match status" value="1"/>
</dbReference>
<dbReference type="GO" id="GO:0006826">
    <property type="term" value="P:iron ion transport"/>
    <property type="evidence" value="ECO:0007669"/>
    <property type="project" value="TreeGrafter"/>
</dbReference>
<comment type="caution">
    <text evidence="4">The sequence shown here is derived from an EMBL/GenBank/DDBJ whole genome shotgun (WGS) entry which is preliminary data.</text>
</comment>
<dbReference type="AlphaFoldDB" id="A0A2B4SL84"/>
<dbReference type="GO" id="GO:0005615">
    <property type="term" value="C:extracellular space"/>
    <property type="evidence" value="ECO:0007669"/>
    <property type="project" value="TreeGrafter"/>
</dbReference>
<evidence type="ECO:0000256" key="2">
    <source>
        <dbReference type="SAM" id="SignalP"/>
    </source>
</evidence>
<dbReference type="Pfam" id="PF00405">
    <property type="entry name" value="Transferrin"/>
    <property type="match status" value="2"/>
</dbReference>
<dbReference type="PRINTS" id="PR00422">
    <property type="entry name" value="TRANSFERRIN"/>
</dbReference>
<dbReference type="SUPFAM" id="SSF53850">
    <property type="entry name" value="Periplasmic binding protein-like II"/>
    <property type="match status" value="1"/>
</dbReference>
<dbReference type="Gene3D" id="3.40.190.10">
    <property type="entry name" value="Periplasmic binding protein-like II"/>
    <property type="match status" value="2"/>
</dbReference>
<dbReference type="PANTHER" id="PTHR11485">
    <property type="entry name" value="TRANSFERRIN"/>
    <property type="match status" value="1"/>
</dbReference>
<evidence type="ECO:0000313" key="4">
    <source>
        <dbReference type="EMBL" id="PFX31444.1"/>
    </source>
</evidence>
<evidence type="ECO:0000256" key="1">
    <source>
        <dbReference type="ARBA" id="ARBA00022737"/>
    </source>
</evidence>
<keyword evidence="2" id="KW-0732">Signal</keyword>
<dbReference type="GO" id="GO:0005769">
    <property type="term" value="C:early endosome"/>
    <property type="evidence" value="ECO:0007669"/>
    <property type="project" value="TreeGrafter"/>
</dbReference>
<keyword evidence="1" id="KW-0677">Repeat</keyword>
<organism evidence="4 5">
    <name type="scientific">Stylophora pistillata</name>
    <name type="common">Smooth cauliflower coral</name>
    <dbReference type="NCBI Taxonomy" id="50429"/>
    <lineage>
        <taxon>Eukaryota</taxon>
        <taxon>Metazoa</taxon>
        <taxon>Cnidaria</taxon>
        <taxon>Anthozoa</taxon>
        <taxon>Hexacorallia</taxon>
        <taxon>Scleractinia</taxon>
        <taxon>Astrocoeniina</taxon>
        <taxon>Pocilloporidae</taxon>
        <taxon>Stylophora</taxon>
    </lineage>
</organism>
<feature type="domain" description="Transferrin-like" evidence="3">
    <location>
        <begin position="23"/>
        <end position="289"/>
    </location>
</feature>
<evidence type="ECO:0000259" key="3">
    <source>
        <dbReference type="PROSITE" id="PS51408"/>
    </source>
</evidence>
<name>A0A2B4SL84_STYPI</name>